<accession>A0A1Y0SW46</accession>
<protein>
    <submittedName>
        <fullName evidence="1">Uncharacterized protein</fullName>
    </submittedName>
</protein>
<reference evidence="1 2" key="1">
    <citation type="submission" date="2017-05" db="EMBL/GenBank/DDBJ databases">
        <authorList>
            <person name="Song R."/>
            <person name="Chenine A.L."/>
            <person name="Ruprecht R.M."/>
        </authorList>
    </citation>
    <scope>NUCLEOTIDE SEQUENCE [LARGE SCALE GENOMIC DNA]</scope>
</reference>
<gene>
    <name evidence="1" type="ORF">PHABIO_74</name>
</gene>
<keyword evidence="2" id="KW-1185">Reference proteome</keyword>
<evidence type="ECO:0000313" key="2">
    <source>
        <dbReference type="Proteomes" id="UP000225448"/>
    </source>
</evidence>
<proteinExistence type="predicted"/>
<organism evidence="1 2">
    <name type="scientific">Pseudomonas phage Phabio</name>
    <dbReference type="NCBI Taxonomy" id="2006668"/>
    <lineage>
        <taxon>Viruses</taxon>
        <taxon>Duplodnaviria</taxon>
        <taxon>Heunggongvirae</taxon>
        <taxon>Uroviricota</taxon>
        <taxon>Caudoviricetes</taxon>
        <taxon>Chimalliviridae</taxon>
        <taxon>Phabiovirus</taxon>
        <taxon>Phabiovirus phabio</taxon>
    </lineage>
</organism>
<dbReference type="EMBL" id="MF042360">
    <property type="protein sequence ID" value="ARV76705.1"/>
    <property type="molecule type" value="Genomic_DNA"/>
</dbReference>
<dbReference type="Proteomes" id="UP000225448">
    <property type="component" value="Segment"/>
</dbReference>
<evidence type="ECO:0000313" key="1">
    <source>
        <dbReference type="EMBL" id="ARV76705.1"/>
    </source>
</evidence>
<name>A0A1Y0SW46_9CAUD</name>
<sequence length="115" mass="12800">MLKIIDEDLVHAGDLVKSTASGEVVGKLAHDPTCSFKIVKFDRATEDPLTVDSVIFSYAAHDLQAMYVEMTPELYKERVLEHYHRSVAAAQSIFNCAEKRAKEICAQMLEAVNAN</sequence>